<dbReference type="CDD" id="cd03449">
    <property type="entry name" value="R_hydratase"/>
    <property type="match status" value="1"/>
</dbReference>
<accession>A0ABU7XER3</accession>
<evidence type="ECO:0000256" key="2">
    <source>
        <dbReference type="ARBA" id="ARBA00023315"/>
    </source>
</evidence>
<dbReference type="Gene3D" id="3.40.718.10">
    <property type="entry name" value="Isopropylmalate Dehydrogenase"/>
    <property type="match status" value="1"/>
</dbReference>
<protein>
    <submittedName>
        <fullName evidence="4">Bifunctional enoyl-CoA hydratase/phosphate acetyltransferase</fullName>
    </submittedName>
</protein>
<dbReference type="NCBIfam" id="NF006045">
    <property type="entry name" value="PRK08190.1"/>
    <property type="match status" value="1"/>
</dbReference>
<evidence type="ECO:0000313" key="4">
    <source>
        <dbReference type="EMBL" id="MEF3365869.1"/>
    </source>
</evidence>
<dbReference type="SUPFAM" id="SSF54637">
    <property type="entry name" value="Thioesterase/thiol ester dehydrase-isomerase"/>
    <property type="match status" value="1"/>
</dbReference>
<dbReference type="Pfam" id="PF01515">
    <property type="entry name" value="PTA_PTB"/>
    <property type="match status" value="1"/>
</dbReference>
<dbReference type="SUPFAM" id="SSF53659">
    <property type="entry name" value="Isocitrate/Isopropylmalate dehydrogenase-like"/>
    <property type="match status" value="1"/>
</dbReference>
<gene>
    <name evidence="4" type="ORF">V3H18_04905</name>
</gene>
<dbReference type="InterPro" id="IPR050500">
    <property type="entry name" value="Phos_Acetyltrans/Butyryltrans"/>
</dbReference>
<dbReference type="Gene3D" id="3.10.129.10">
    <property type="entry name" value="Hotdog Thioesterase"/>
    <property type="match status" value="1"/>
</dbReference>
<keyword evidence="2" id="KW-0012">Acyltransferase</keyword>
<feature type="domain" description="Phosphate acetyl/butaryl transferase" evidence="3">
    <location>
        <begin position="235"/>
        <end position="452"/>
    </location>
</feature>
<comment type="caution">
    <text evidence="4">The sequence shown here is derived from an EMBL/GenBank/DDBJ whole genome shotgun (WGS) entry which is preliminary data.</text>
</comment>
<sequence>MTKTDAIRNTTWDELEIGASARIERTCCVDDLLLFAHASGNVNPLMLPAHDGHDAQDAIAPSLWVGSLVSAVLGNLLPGAGTLYLAQNFRFGARVRPGDKLSVEIRCVEKREKPVAIFTARVTKADGALACDGVAEVAAPVETILSPREELPSIIVDRRDHFARLVEQAAALGPLPTAVVWPDDRNSLMGALLSAERGLIEPILIGPRSKIVELAVSEGQALDEKWIVDAADRHDACLRAVELARQGAARAIMKGDVHSDELLGAVVKKEGGLRTNRRISHVFAMDAPTLDRLLFISDAAVNIAPDLSVKVDIVQNAIDLARACGVEAPRVGVLSAVETVNVAIPSTLDAAILSKMADRGQITGGAVDGPLAMDNAVDIDAARTKGISSLVAGRADILIAPNIEAGNMLAKELTFVARAEAAGLVLGAKIPIMLTSRADNERARLASSALAALYDHWRRFGKTAAEPISLRDAAE</sequence>
<evidence type="ECO:0000313" key="5">
    <source>
        <dbReference type="Proteomes" id="UP001350748"/>
    </source>
</evidence>
<name>A0ABU7XER3_9HYPH</name>
<proteinExistence type="predicted"/>
<dbReference type="InterPro" id="IPR029069">
    <property type="entry name" value="HotDog_dom_sf"/>
</dbReference>
<dbReference type="EMBL" id="JAZHYN010000009">
    <property type="protein sequence ID" value="MEF3365869.1"/>
    <property type="molecule type" value="Genomic_DNA"/>
</dbReference>
<organism evidence="4 5">
    <name type="scientific">Methylocystis borbori</name>
    <dbReference type="NCBI Taxonomy" id="3118750"/>
    <lineage>
        <taxon>Bacteria</taxon>
        <taxon>Pseudomonadati</taxon>
        <taxon>Pseudomonadota</taxon>
        <taxon>Alphaproteobacteria</taxon>
        <taxon>Hyphomicrobiales</taxon>
        <taxon>Methylocystaceae</taxon>
        <taxon>Methylocystis</taxon>
    </lineage>
</organism>
<evidence type="ECO:0000256" key="1">
    <source>
        <dbReference type="ARBA" id="ARBA00022679"/>
    </source>
</evidence>
<reference evidence="4 5" key="1">
    <citation type="submission" date="2024-02" db="EMBL/GenBank/DDBJ databases">
        <authorList>
            <person name="Grouzdev D."/>
        </authorList>
    </citation>
    <scope>NUCLEOTIDE SEQUENCE [LARGE SCALE GENOMIC DNA]</scope>
    <source>
        <strain evidence="4 5">9N</strain>
    </source>
</reference>
<dbReference type="RefSeq" id="WP_332080807.1">
    <property type="nucleotide sequence ID" value="NZ_JAZHYN010000009.1"/>
</dbReference>
<keyword evidence="1" id="KW-0808">Transferase</keyword>
<evidence type="ECO:0000259" key="3">
    <source>
        <dbReference type="Pfam" id="PF01515"/>
    </source>
</evidence>
<dbReference type="InterPro" id="IPR002505">
    <property type="entry name" value="PTA_PTB"/>
</dbReference>
<keyword evidence="5" id="KW-1185">Reference proteome</keyword>
<dbReference type="Proteomes" id="UP001350748">
    <property type="component" value="Unassembled WGS sequence"/>
</dbReference>
<dbReference type="NCBIfam" id="NF008852">
    <property type="entry name" value="PRK11890.1"/>
    <property type="match status" value="1"/>
</dbReference>
<dbReference type="PANTHER" id="PTHR43356:SF2">
    <property type="entry name" value="PHOSPHATE ACETYLTRANSFERASE"/>
    <property type="match status" value="1"/>
</dbReference>
<dbReference type="PANTHER" id="PTHR43356">
    <property type="entry name" value="PHOSPHATE ACETYLTRANSFERASE"/>
    <property type="match status" value="1"/>
</dbReference>